<feature type="transmembrane region" description="Helical" evidence="4">
    <location>
        <begin position="27"/>
        <end position="49"/>
    </location>
</feature>
<evidence type="ECO:0000256" key="3">
    <source>
        <dbReference type="SAM" id="MobiDB-lite"/>
    </source>
</evidence>
<name>A0AA88Y6Z0_PINIB</name>
<dbReference type="InterPro" id="IPR001611">
    <property type="entry name" value="Leu-rich_rpt"/>
</dbReference>
<dbReference type="InterPro" id="IPR025875">
    <property type="entry name" value="Leu-rich_rpt_4"/>
</dbReference>
<evidence type="ECO:0000256" key="2">
    <source>
        <dbReference type="ARBA" id="ARBA00022737"/>
    </source>
</evidence>
<dbReference type="Pfam" id="PF12799">
    <property type="entry name" value="LRR_4"/>
    <property type="match status" value="1"/>
</dbReference>
<gene>
    <name evidence="5" type="ORF">FSP39_014550</name>
</gene>
<dbReference type="SUPFAM" id="SSF52075">
    <property type="entry name" value="Outer arm dynein light chain 1"/>
    <property type="match status" value="1"/>
</dbReference>
<evidence type="ECO:0000313" key="5">
    <source>
        <dbReference type="EMBL" id="KAK3093363.1"/>
    </source>
</evidence>
<comment type="caution">
    <text evidence="5">The sequence shown here is derived from an EMBL/GenBank/DDBJ whole genome shotgun (WGS) entry which is preliminary data.</text>
</comment>
<proteinExistence type="predicted"/>
<dbReference type="Gene3D" id="3.80.10.10">
    <property type="entry name" value="Ribonuclease Inhibitor"/>
    <property type="match status" value="1"/>
</dbReference>
<keyword evidence="2" id="KW-0677">Repeat</keyword>
<dbReference type="EMBL" id="VSWD01000009">
    <property type="protein sequence ID" value="KAK3093363.1"/>
    <property type="molecule type" value="Genomic_DNA"/>
</dbReference>
<dbReference type="InterPro" id="IPR032675">
    <property type="entry name" value="LRR_dom_sf"/>
</dbReference>
<keyword evidence="4" id="KW-1133">Transmembrane helix</keyword>
<dbReference type="AlphaFoldDB" id="A0AA88Y6Z0"/>
<sequence length="513" mass="57720">MGNILYNYLTCMVRDVIFFSSDVQTTAIAVAIASSLCLSIIWAVCHVFVEKHLPQTNRTKKSSKFSSQNGSKGGARRHSRNSSSSEEDVSLFDEPVNHKVDVPCVRGRMDQCPRRIGFMGPQLTLLNLAQNNLSDLPPEIGCLRGLQELHLQKNQLSTIPVPRSIQTKPEDSPRYVHPTRQNDVTMCPYVSAWKDRAEEFCKEDDVFLSYSRYHCLEKQTGGYVELCMDPETVKEGVYPKVTFSEFVRIYFERCPHGFYQPREGLSNDINKCRMKSKCSEAVGQLSSWCPDGGTTNDQQCRCDFQRGYIANIYAWVNPLKESCFTPSTQNSACSMDNTCKGDKELDRAYRCVRKCPKNWHRPPEELECRPSVIYETSTTSNINTDSTQVSSQSTNSEEWTTTMSPPQINNFSDVAIIVVAVVVSVILGVLLAAIIIFFCIFRRHIGRSEEQDGRDEGGIEERNRGEIPDNGPCAINITAKKVTYNVTNIAKVEHLVQGDHSTITVTSEDLHAT</sequence>
<feature type="region of interest" description="Disordered" evidence="3">
    <location>
        <begin position="379"/>
        <end position="403"/>
    </location>
</feature>
<evidence type="ECO:0000256" key="4">
    <source>
        <dbReference type="SAM" id="Phobius"/>
    </source>
</evidence>
<feature type="region of interest" description="Disordered" evidence="3">
    <location>
        <begin position="58"/>
        <end position="90"/>
    </location>
</feature>
<reference evidence="5" key="1">
    <citation type="submission" date="2019-08" db="EMBL/GenBank/DDBJ databases">
        <title>The improved chromosome-level genome for the pearl oyster Pinctada fucata martensii using PacBio sequencing and Hi-C.</title>
        <authorList>
            <person name="Zheng Z."/>
        </authorList>
    </citation>
    <scope>NUCLEOTIDE SEQUENCE</scope>
    <source>
        <strain evidence="5">ZZ-2019</strain>
        <tissue evidence="5">Adductor muscle</tissue>
    </source>
</reference>
<feature type="transmembrane region" description="Helical" evidence="4">
    <location>
        <begin position="414"/>
        <end position="441"/>
    </location>
</feature>
<keyword evidence="1" id="KW-0433">Leucine-rich repeat</keyword>
<keyword evidence="4" id="KW-0472">Membrane</keyword>
<keyword evidence="6" id="KW-1185">Reference proteome</keyword>
<dbReference type="Proteomes" id="UP001186944">
    <property type="component" value="Unassembled WGS sequence"/>
</dbReference>
<evidence type="ECO:0000256" key="1">
    <source>
        <dbReference type="ARBA" id="ARBA00022614"/>
    </source>
</evidence>
<evidence type="ECO:0000313" key="6">
    <source>
        <dbReference type="Proteomes" id="UP001186944"/>
    </source>
</evidence>
<feature type="compositionally biased region" description="Basic and acidic residues" evidence="3">
    <location>
        <begin position="450"/>
        <end position="467"/>
    </location>
</feature>
<accession>A0AA88Y6Z0</accession>
<organism evidence="5 6">
    <name type="scientific">Pinctada imbricata</name>
    <name type="common">Atlantic pearl-oyster</name>
    <name type="synonym">Pinctada martensii</name>
    <dbReference type="NCBI Taxonomy" id="66713"/>
    <lineage>
        <taxon>Eukaryota</taxon>
        <taxon>Metazoa</taxon>
        <taxon>Spiralia</taxon>
        <taxon>Lophotrochozoa</taxon>
        <taxon>Mollusca</taxon>
        <taxon>Bivalvia</taxon>
        <taxon>Autobranchia</taxon>
        <taxon>Pteriomorphia</taxon>
        <taxon>Pterioida</taxon>
        <taxon>Pterioidea</taxon>
        <taxon>Pteriidae</taxon>
        <taxon>Pinctada</taxon>
    </lineage>
</organism>
<protein>
    <submittedName>
        <fullName evidence="5">Uncharacterized protein</fullName>
    </submittedName>
</protein>
<feature type="region of interest" description="Disordered" evidence="3">
    <location>
        <begin position="450"/>
        <end position="469"/>
    </location>
</feature>
<keyword evidence="4" id="KW-0812">Transmembrane</keyword>
<dbReference type="PROSITE" id="PS51450">
    <property type="entry name" value="LRR"/>
    <property type="match status" value="1"/>
</dbReference>
<feature type="compositionally biased region" description="Polar residues" evidence="3">
    <location>
        <begin position="388"/>
        <end position="403"/>
    </location>
</feature>